<dbReference type="EMBL" id="GEDV01002343">
    <property type="protein sequence ID" value="JAP86214.1"/>
    <property type="molecule type" value="Transcribed_RNA"/>
</dbReference>
<feature type="compositionally biased region" description="Basic residues" evidence="1">
    <location>
        <begin position="56"/>
        <end position="72"/>
    </location>
</feature>
<evidence type="ECO:0000256" key="1">
    <source>
        <dbReference type="SAM" id="MobiDB-lite"/>
    </source>
</evidence>
<dbReference type="PRINTS" id="PR02029">
    <property type="entry name" value="ACTREGSIRT1"/>
</dbReference>
<sequence length="156" mass="18012">MCIPFIQSDLSICQMSASLVRRALNLFNDLEEVRENQKSKKKCRERRPQAGSTLHGTKKQPLKRQGAVRRKALPSEEKRTRAIIEELKQAQEADHTEENVKALKKLSQTCSRVINKAGLHSMMQKANADVPMQDDDRPTAFTDEDFRRFEEEYHIS</sequence>
<dbReference type="Pfam" id="PF15684">
    <property type="entry name" value="AROS"/>
    <property type="match status" value="1"/>
</dbReference>
<dbReference type="InterPro" id="IPR023262">
    <property type="entry name" value="AROS"/>
</dbReference>
<reference evidence="2" key="1">
    <citation type="journal article" date="2016" name="Ticks Tick Borne Dis.">
        <title>De novo assembly and annotation of the salivary gland transcriptome of Rhipicephalus appendiculatus male and female ticks during blood feeding.</title>
        <authorList>
            <person name="de Castro M.H."/>
            <person name="de Klerk D."/>
            <person name="Pienaar R."/>
            <person name="Latif A.A."/>
            <person name="Rees D.J."/>
            <person name="Mans B.J."/>
        </authorList>
    </citation>
    <scope>NUCLEOTIDE SEQUENCE</scope>
    <source>
        <tissue evidence="2">Salivary glands</tissue>
    </source>
</reference>
<organism evidence="2">
    <name type="scientific">Rhipicephalus appendiculatus</name>
    <name type="common">Brown ear tick</name>
    <dbReference type="NCBI Taxonomy" id="34631"/>
    <lineage>
        <taxon>Eukaryota</taxon>
        <taxon>Metazoa</taxon>
        <taxon>Ecdysozoa</taxon>
        <taxon>Arthropoda</taxon>
        <taxon>Chelicerata</taxon>
        <taxon>Arachnida</taxon>
        <taxon>Acari</taxon>
        <taxon>Parasitiformes</taxon>
        <taxon>Ixodida</taxon>
        <taxon>Ixodoidea</taxon>
        <taxon>Ixodidae</taxon>
        <taxon>Rhipicephalinae</taxon>
        <taxon>Rhipicephalus</taxon>
        <taxon>Rhipicephalus</taxon>
    </lineage>
</organism>
<protein>
    <submittedName>
        <fullName evidence="2">Ribosomal protein</fullName>
    </submittedName>
</protein>
<dbReference type="GO" id="GO:0005840">
    <property type="term" value="C:ribosome"/>
    <property type="evidence" value="ECO:0007669"/>
    <property type="project" value="UniProtKB-KW"/>
</dbReference>
<keyword evidence="2" id="KW-0689">Ribosomal protein</keyword>
<feature type="region of interest" description="Disordered" evidence="1">
    <location>
        <begin position="35"/>
        <end position="79"/>
    </location>
</feature>
<evidence type="ECO:0000313" key="2">
    <source>
        <dbReference type="EMBL" id="JAP86214.1"/>
    </source>
</evidence>
<dbReference type="AlphaFoldDB" id="A0A131Z4A8"/>
<name>A0A131Z4A8_RHIAP</name>
<proteinExistence type="predicted"/>
<keyword evidence="2" id="KW-0687">Ribonucleoprotein</keyword>
<accession>A0A131Z4A8</accession>